<accession>A0A9J5YHQ6</accession>
<comment type="caution">
    <text evidence="2">The sequence shown here is derived from an EMBL/GenBank/DDBJ whole genome shotgun (WGS) entry which is preliminary data.</text>
</comment>
<dbReference type="EMBL" id="JACXVP010000006">
    <property type="protein sequence ID" value="KAG5599589.1"/>
    <property type="molecule type" value="Genomic_DNA"/>
</dbReference>
<reference evidence="2 3" key="1">
    <citation type="submission" date="2020-09" db="EMBL/GenBank/DDBJ databases">
        <title>De no assembly of potato wild relative species, Solanum commersonii.</title>
        <authorList>
            <person name="Cho K."/>
        </authorList>
    </citation>
    <scope>NUCLEOTIDE SEQUENCE [LARGE SCALE GENOMIC DNA]</scope>
    <source>
        <strain evidence="2">LZ3.2</strain>
        <tissue evidence="2">Leaf</tissue>
    </source>
</reference>
<feature type="compositionally biased region" description="Basic and acidic residues" evidence="1">
    <location>
        <begin position="67"/>
        <end position="82"/>
    </location>
</feature>
<dbReference type="AlphaFoldDB" id="A0A9J5YHQ6"/>
<gene>
    <name evidence="2" type="ORF">H5410_030959</name>
</gene>
<organism evidence="2 3">
    <name type="scientific">Solanum commersonii</name>
    <name type="common">Commerson's wild potato</name>
    <name type="synonym">Commerson's nightshade</name>
    <dbReference type="NCBI Taxonomy" id="4109"/>
    <lineage>
        <taxon>Eukaryota</taxon>
        <taxon>Viridiplantae</taxon>
        <taxon>Streptophyta</taxon>
        <taxon>Embryophyta</taxon>
        <taxon>Tracheophyta</taxon>
        <taxon>Spermatophyta</taxon>
        <taxon>Magnoliopsida</taxon>
        <taxon>eudicotyledons</taxon>
        <taxon>Gunneridae</taxon>
        <taxon>Pentapetalae</taxon>
        <taxon>asterids</taxon>
        <taxon>lamiids</taxon>
        <taxon>Solanales</taxon>
        <taxon>Solanaceae</taxon>
        <taxon>Solanoideae</taxon>
        <taxon>Solaneae</taxon>
        <taxon>Solanum</taxon>
    </lineage>
</organism>
<evidence type="ECO:0000313" key="2">
    <source>
        <dbReference type="EMBL" id="KAG5599589.1"/>
    </source>
</evidence>
<protein>
    <submittedName>
        <fullName evidence="2">Uncharacterized protein</fullName>
    </submittedName>
</protein>
<evidence type="ECO:0000313" key="3">
    <source>
        <dbReference type="Proteomes" id="UP000824120"/>
    </source>
</evidence>
<name>A0A9J5YHQ6_SOLCO</name>
<keyword evidence="3" id="KW-1185">Reference proteome</keyword>
<dbReference type="Proteomes" id="UP000824120">
    <property type="component" value="Chromosome 6"/>
</dbReference>
<feature type="compositionally biased region" description="Polar residues" evidence="1">
    <location>
        <begin position="51"/>
        <end position="66"/>
    </location>
</feature>
<proteinExistence type="predicted"/>
<feature type="region of interest" description="Disordered" evidence="1">
    <location>
        <begin position="51"/>
        <end position="82"/>
    </location>
</feature>
<evidence type="ECO:0000256" key="1">
    <source>
        <dbReference type="SAM" id="MobiDB-lite"/>
    </source>
</evidence>
<sequence>MNLPECKATETITASNFLEEKVDINHNGRTFSINYDVNLIREAISQILTTPTRDDSSNTQSVTNEILQDKETPKIDHADGRE</sequence>